<keyword evidence="1" id="KW-0521">NADP</keyword>
<protein>
    <submittedName>
        <fullName evidence="3">Zinc-binding dehydrogenase</fullName>
    </submittedName>
</protein>
<dbReference type="PANTHER" id="PTHR44154">
    <property type="entry name" value="QUINONE OXIDOREDUCTASE"/>
    <property type="match status" value="1"/>
</dbReference>
<dbReference type="InterPro" id="IPR020843">
    <property type="entry name" value="ER"/>
</dbReference>
<dbReference type="GO" id="GO:0016491">
    <property type="term" value="F:oxidoreductase activity"/>
    <property type="evidence" value="ECO:0007669"/>
    <property type="project" value="InterPro"/>
</dbReference>
<dbReference type="InterPro" id="IPR013154">
    <property type="entry name" value="ADH-like_N"/>
</dbReference>
<dbReference type="AlphaFoldDB" id="A0A5C8UX84"/>
<dbReference type="SUPFAM" id="SSF51735">
    <property type="entry name" value="NAD(P)-binding Rossmann-fold domains"/>
    <property type="match status" value="1"/>
</dbReference>
<dbReference type="PANTHER" id="PTHR44154:SF1">
    <property type="entry name" value="QUINONE OXIDOREDUCTASE"/>
    <property type="match status" value="1"/>
</dbReference>
<organism evidence="3 4">
    <name type="scientific">Lacisediminihabitans profunda</name>
    <dbReference type="NCBI Taxonomy" id="2594790"/>
    <lineage>
        <taxon>Bacteria</taxon>
        <taxon>Bacillati</taxon>
        <taxon>Actinomycetota</taxon>
        <taxon>Actinomycetes</taxon>
        <taxon>Micrococcales</taxon>
        <taxon>Microbacteriaceae</taxon>
        <taxon>Lacisediminihabitans</taxon>
    </lineage>
</organism>
<dbReference type="InterPro" id="IPR013149">
    <property type="entry name" value="ADH-like_C"/>
</dbReference>
<proteinExistence type="predicted"/>
<feature type="domain" description="Enoyl reductase (ER)" evidence="2">
    <location>
        <begin position="10"/>
        <end position="318"/>
    </location>
</feature>
<keyword evidence="4" id="KW-1185">Reference proteome</keyword>
<sequence>MRAVTIRTFGDADGLEASDIPEPVPGPGQLLIGTEAIGVGGVDAVIRRGTLGSGFAVGLVPGSEVAGRVIGVGTGVDRTWIGQRVWAFTGVSGGYAERAIAAIDDVTILPSVLSMTDAVTLGSAGPVAHFALAHARFTAGHSVLIRGAAGSIGIMAVQLAAAGGASRIGVTTASAERGDRLRALGATLVLDRSGDVQEGGESGPFDIVLDVVGGGAMPTFFEHLAPNGRMVSIGVVGGYPPADFGMSLMRAFRRSLSFATFSLDTVPILDRNRVRADQFAAAARGELRAVVHDVLPLPKAAEAHRRMDAGEVFGRIVLTP</sequence>
<name>A0A5C8UX84_9MICO</name>
<dbReference type="Pfam" id="PF08240">
    <property type="entry name" value="ADH_N"/>
    <property type="match status" value="1"/>
</dbReference>
<dbReference type="SMART" id="SM00829">
    <property type="entry name" value="PKS_ER"/>
    <property type="match status" value="1"/>
</dbReference>
<dbReference type="SUPFAM" id="SSF50129">
    <property type="entry name" value="GroES-like"/>
    <property type="match status" value="1"/>
</dbReference>
<dbReference type="Pfam" id="PF00107">
    <property type="entry name" value="ADH_zinc_N"/>
    <property type="match status" value="1"/>
</dbReference>
<dbReference type="InterPro" id="IPR036291">
    <property type="entry name" value="NAD(P)-bd_dom_sf"/>
</dbReference>
<accession>A0A5C8UX84</accession>
<comment type="caution">
    <text evidence="3">The sequence shown here is derived from an EMBL/GenBank/DDBJ whole genome shotgun (WGS) entry which is preliminary data.</text>
</comment>
<evidence type="ECO:0000259" key="2">
    <source>
        <dbReference type="SMART" id="SM00829"/>
    </source>
</evidence>
<evidence type="ECO:0000313" key="4">
    <source>
        <dbReference type="Proteomes" id="UP000321379"/>
    </source>
</evidence>
<dbReference type="EMBL" id="VRMG01000002">
    <property type="protein sequence ID" value="TXN32703.1"/>
    <property type="molecule type" value="Genomic_DNA"/>
</dbReference>
<evidence type="ECO:0000256" key="1">
    <source>
        <dbReference type="ARBA" id="ARBA00022857"/>
    </source>
</evidence>
<dbReference type="Gene3D" id="3.40.50.720">
    <property type="entry name" value="NAD(P)-binding Rossmann-like Domain"/>
    <property type="match status" value="1"/>
</dbReference>
<dbReference type="InterPro" id="IPR011032">
    <property type="entry name" value="GroES-like_sf"/>
</dbReference>
<dbReference type="Proteomes" id="UP000321379">
    <property type="component" value="Unassembled WGS sequence"/>
</dbReference>
<dbReference type="Gene3D" id="3.90.180.10">
    <property type="entry name" value="Medium-chain alcohol dehydrogenases, catalytic domain"/>
    <property type="match status" value="1"/>
</dbReference>
<dbReference type="RefSeq" id="WP_147781798.1">
    <property type="nucleotide sequence ID" value="NZ_VRMG01000002.1"/>
</dbReference>
<reference evidence="3 4" key="1">
    <citation type="submission" date="2019-08" db="EMBL/GenBank/DDBJ databases">
        <title>Bacterial whole genome sequence for Glaciihabitans sp. CHu50b-6-2.</title>
        <authorList>
            <person name="Jin L."/>
        </authorList>
    </citation>
    <scope>NUCLEOTIDE SEQUENCE [LARGE SCALE GENOMIC DNA]</scope>
    <source>
        <strain evidence="3 4">CHu50b-6-2</strain>
    </source>
</reference>
<evidence type="ECO:0000313" key="3">
    <source>
        <dbReference type="EMBL" id="TXN32703.1"/>
    </source>
</evidence>
<dbReference type="InterPro" id="IPR051603">
    <property type="entry name" value="Zinc-ADH_QOR/CCCR"/>
</dbReference>
<gene>
    <name evidence="3" type="ORF">FVP33_01110</name>
</gene>